<comment type="caution">
    <text evidence="2">The sequence shown here is derived from an EMBL/GenBank/DDBJ whole genome shotgun (WGS) entry which is preliminary data.</text>
</comment>
<keyword evidence="3" id="KW-1185">Reference proteome</keyword>
<sequence length="88" mass="9758">MGNYMCGTLRKKKNEDGDDSDDHSSPDTENKEEDVTYATIDHSNTKTTGVIIDYGNNDCDYTLVKLSSCPAHQSLIKEDCADDYVLMG</sequence>
<proteinExistence type="predicted"/>
<feature type="region of interest" description="Disordered" evidence="1">
    <location>
        <begin position="1"/>
        <end position="38"/>
    </location>
</feature>
<organism evidence="2 3">
    <name type="scientific">Coregonus suidteri</name>
    <dbReference type="NCBI Taxonomy" id="861788"/>
    <lineage>
        <taxon>Eukaryota</taxon>
        <taxon>Metazoa</taxon>
        <taxon>Chordata</taxon>
        <taxon>Craniata</taxon>
        <taxon>Vertebrata</taxon>
        <taxon>Euteleostomi</taxon>
        <taxon>Actinopterygii</taxon>
        <taxon>Neopterygii</taxon>
        <taxon>Teleostei</taxon>
        <taxon>Protacanthopterygii</taxon>
        <taxon>Salmoniformes</taxon>
        <taxon>Salmonidae</taxon>
        <taxon>Coregoninae</taxon>
        <taxon>Coregonus</taxon>
    </lineage>
</organism>
<evidence type="ECO:0000256" key="1">
    <source>
        <dbReference type="SAM" id="MobiDB-lite"/>
    </source>
</evidence>
<accession>A0AAN8LRH8</accession>
<dbReference type="Proteomes" id="UP001356427">
    <property type="component" value="Unassembled WGS sequence"/>
</dbReference>
<protein>
    <submittedName>
        <fullName evidence="2">Uncharacterized protein</fullName>
    </submittedName>
</protein>
<dbReference type="AlphaFoldDB" id="A0AAN8LRH8"/>
<reference evidence="2 3" key="1">
    <citation type="submission" date="2021-04" db="EMBL/GenBank/DDBJ databases">
        <authorList>
            <person name="De Guttry C."/>
            <person name="Zahm M."/>
            <person name="Klopp C."/>
            <person name="Cabau C."/>
            <person name="Louis A."/>
            <person name="Berthelot C."/>
            <person name="Parey E."/>
            <person name="Roest Crollius H."/>
            <person name="Montfort J."/>
            <person name="Robinson-Rechavi M."/>
            <person name="Bucao C."/>
            <person name="Bouchez O."/>
            <person name="Gislard M."/>
            <person name="Lluch J."/>
            <person name="Milhes M."/>
            <person name="Lampietro C."/>
            <person name="Lopez Roques C."/>
            <person name="Donnadieu C."/>
            <person name="Braasch I."/>
            <person name="Desvignes T."/>
            <person name="Postlethwait J."/>
            <person name="Bobe J."/>
            <person name="Wedekind C."/>
            <person name="Guiguen Y."/>
        </authorList>
    </citation>
    <scope>NUCLEOTIDE SEQUENCE [LARGE SCALE GENOMIC DNA]</scope>
    <source>
        <strain evidence="2">Cs_M1</strain>
        <tissue evidence="2">Blood</tissue>
    </source>
</reference>
<gene>
    <name evidence="2" type="ORF">J4Q44_G00146480</name>
</gene>
<evidence type="ECO:0000313" key="2">
    <source>
        <dbReference type="EMBL" id="KAK6315119.1"/>
    </source>
</evidence>
<evidence type="ECO:0000313" key="3">
    <source>
        <dbReference type="Proteomes" id="UP001356427"/>
    </source>
</evidence>
<name>A0AAN8LRH8_9TELE</name>
<dbReference type="EMBL" id="JAGTTL010000012">
    <property type="protein sequence ID" value="KAK6315119.1"/>
    <property type="molecule type" value="Genomic_DNA"/>
</dbReference>